<evidence type="ECO:0000256" key="1">
    <source>
        <dbReference type="ARBA" id="ARBA00008694"/>
    </source>
</evidence>
<dbReference type="EMBL" id="VSSQ01002660">
    <property type="protein sequence ID" value="MPM16701.1"/>
    <property type="molecule type" value="Genomic_DNA"/>
</dbReference>
<comment type="similarity">
    <text evidence="1">Belongs to the acetyltransferase family.</text>
</comment>
<keyword evidence="2" id="KW-0808">Transferase</keyword>
<comment type="caution">
    <text evidence="5">The sequence shown here is derived from an EMBL/GenBank/DDBJ whole genome shotgun (WGS) entry which is preliminary data.</text>
</comment>
<dbReference type="CDD" id="cd04301">
    <property type="entry name" value="NAT_SF"/>
    <property type="match status" value="1"/>
</dbReference>
<evidence type="ECO:0000259" key="4">
    <source>
        <dbReference type="PROSITE" id="PS51186"/>
    </source>
</evidence>
<dbReference type="Gene3D" id="3.40.630.30">
    <property type="match status" value="1"/>
</dbReference>
<dbReference type="PROSITE" id="PS51186">
    <property type="entry name" value="GNAT"/>
    <property type="match status" value="1"/>
</dbReference>
<evidence type="ECO:0000256" key="3">
    <source>
        <dbReference type="ARBA" id="ARBA00023315"/>
    </source>
</evidence>
<evidence type="ECO:0000313" key="5">
    <source>
        <dbReference type="EMBL" id="MPM16701.1"/>
    </source>
</evidence>
<dbReference type="AlphaFoldDB" id="A0A644XLK9"/>
<dbReference type="FunFam" id="3.40.630.30:FF:000064">
    <property type="entry name" value="GNAT family acetyltransferase"/>
    <property type="match status" value="1"/>
</dbReference>
<dbReference type="SUPFAM" id="SSF55729">
    <property type="entry name" value="Acyl-CoA N-acyltransferases (Nat)"/>
    <property type="match status" value="1"/>
</dbReference>
<sequence>MNDFIIQPAQPGDEKEIFRMIRELGEYENLSDRITGNADMLRHELFEKKSAEVICAKLGSEYIGYALFFTSFSTFLCRSGIYLEDLYISPHCRDKGYGRALFEAVREIASVRGAGRLEWSCLDWNEPSIKFYLSLGAKPQSDWTAYRISLS</sequence>
<keyword evidence="3" id="KW-0012">Acyltransferase</keyword>
<dbReference type="GO" id="GO:0008080">
    <property type="term" value="F:N-acetyltransferase activity"/>
    <property type="evidence" value="ECO:0007669"/>
    <property type="project" value="UniProtKB-ARBA"/>
</dbReference>
<name>A0A644XLK9_9ZZZZ</name>
<organism evidence="5">
    <name type="scientific">bioreactor metagenome</name>
    <dbReference type="NCBI Taxonomy" id="1076179"/>
    <lineage>
        <taxon>unclassified sequences</taxon>
        <taxon>metagenomes</taxon>
        <taxon>ecological metagenomes</taxon>
    </lineage>
</organism>
<dbReference type="PANTHER" id="PTHR10545">
    <property type="entry name" value="DIAMINE N-ACETYLTRANSFERASE"/>
    <property type="match status" value="1"/>
</dbReference>
<dbReference type="PANTHER" id="PTHR10545:SF29">
    <property type="entry name" value="GH14572P-RELATED"/>
    <property type="match status" value="1"/>
</dbReference>
<dbReference type="InterPro" id="IPR000182">
    <property type="entry name" value="GNAT_dom"/>
</dbReference>
<proteinExistence type="inferred from homology"/>
<dbReference type="InterPro" id="IPR016181">
    <property type="entry name" value="Acyl_CoA_acyltransferase"/>
</dbReference>
<reference evidence="5" key="1">
    <citation type="submission" date="2019-08" db="EMBL/GenBank/DDBJ databases">
        <authorList>
            <person name="Kucharzyk K."/>
            <person name="Murdoch R.W."/>
            <person name="Higgins S."/>
            <person name="Loffler F."/>
        </authorList>
    </citation>
    <scope>NUCLEOTIDE SEQUENCE</scope>
</reference>
<dbReference type="InterPro" id="IPR051016">
    <property type="entry name" value="Diverse_Substrate_AcTransf"/>
</dbReference>
<evidence type="ECO:0000256" key="2">
    <source>
        <dbReference type="ARBA" id="ARBA00022679"/>
    </source>
</evidence>
<dbReference type="Pfam" id="PF00583">
    <property type="entry name" value="Acetyltransf_1"/>
    <property type="match status" value="1"/>
</dbReference>
<feature type="domain" description="N-acetyltransferase" evidence="4">
    <location>
        <begin position="4"/>
        <end position="151"/>
    </location>
</feature>
<gene>
    <name evidence="5" type="ORF">SDC9_63082</name>
</gene>
<accession>A0A644XLK9</accession>
<protein>
    <recommendedName>
        <fullName evidence="4">N-acetyltransferase domain-containing protein</fullName>
    </recommendedName>
</protein>